<keyword evidence="1" id="KW-1133">Transmembrane helix</keyword>
<dbReference type="WormBase" id="R09E12.1">
    <property type="protein sequence ID" value="CE38093"/>
    <property type="gene ID" value="WBGene00019981"/>
    <property type="gene designation" value="srbc-59"/>
</dbReference>
<dbReference type="GO" id="GO:0004930">
    <property type="term" value="F:G protein-coupled receptor activity"/>
    <property type="evidence" value="ECO:0000318"/>
    <property type="project" value="GO_Central"/>
</dbReference>
<evidence type="ECO:0000313" key="3">
    <source>
        <dbReference type="Proteomes" id="UP000001940"/>
    </source>
</evidence>
<dbReference type="PhylomeDB" id="Q5F4U9"/>
<proteinExistence type="predicted"/>
<dbReference type="eggNOG" id="ENOG502TFUP">
    <property type="taxonomic scope" value="Eukaryota"/>
</dbReference>
<gene>
    <name evidence="2 4" type="primary">srbc-59</name>
    <name evidence="2" type="ORF">CELE_R09E12.1</name>
    <name evidence="4" type="ORF">R09E12.1</name>
</gene>
<dbReference type="AGR" id="WB:WBGene00019981"/>
<feature type="transmembrane region" description="Helical" evidence="1">
    <location>
        <begin position="45"/>
        <end position="68"/>
    </location>
</feature>
<dbReference type="SMR" id="Q5F4U9"/>
<dbReference type="GO" id="GO:1990075">
    <property type="term" value="C:periciliary membrane compartment"/>
    <property type="evidence" value="ECO:0000318"/>
    <property type="project" value="GO_Central"/>
</dbReference>
<dbReference type="EMBL" id="BX284605">
    <property type="protein sequence ID" value="CCD63250.1"/>
    <property type="molecule type" value="Genomic_DNA"/>
</dbReference>
<evidence type="ECO:0000313" key="4">
    <source>
        <dbReference type="WormBase" id="R09E12.1"/>
    </source>
</evidence>
<keyword evidence="1" id="KW-0472">Membrane</keyword>
<accession>Q5F4U9</accession>
<keyword evidence="3" id="KW-1185">Reference proteome</keyword>
<dbReference type="HOGENOM" id="CLU_059075_0_1_1"/>
<dbReference type="PaxDb" id="6239-R09E12.1"/>
<dbReference type="GO" id="GO:0007186">
    <property type="term" value="P:G protein-coupled receptor signaling pathway"/>
    <property type="evidence" value="ECO:0000318"/>
    <property type="project" value="GO_Central"/>
</dbReference>
<dbReference type="PANTHER" id="PTHR46418">
    <property type="entry name" value="SRBC-64-RELATED-RELATED"/>
    <property type="match status" value="1"/>
</dbReference>
<keyword evidence="2" id="KW-0675">Receptor</keyword>
<dbReference type="GO" id="GO:0097730">
    <property type="term" value="C:non-motile cilium"/>
    <property type="evidence" value="ECO:0000318"/>
    <property type="project" value="GO_Central"/>
</dbReference>
<dbReference type="OrthoDB" id="5802012at2759"/>
<dbReference type="Pfam" id="PF10316">
    <property type="entry name" value="7TM_GPCR_Srbc"/>
    <property type="match status" value="1"/>
</dbReference>
<dbReference type="OMA" id="FQATRIS"/>
<evidence type="ECO:0000313" key="2">
    <source>
        <dbReference type="EMBL" id="CCD63250.1"/>
    </source>
</evidence>
<reference evidence="2 3" key="1">
    <citation type="journal article" date="1998" name="Science">
        <title>Genome sequence of the nematode C. elegans: a platform for investigating biology.</title>
        <authorList>
            <consortium name="The C. elegans sequencing consortium"/>
            <person name="Sulson J.E."/>
            <person name="Waterston R."/>
        </authorList>
    </citation>
    <scope>NUCLEOTIDE SEQUENCE [LARGE SCALE GENOMIC DNA]</scope>
    <source>
        <strain evidence="2 3">Bristol N2</strain>
    </source>
</reference>
<dbReference type="CTD" id="187745"/>
<dbReference type="AlphaFoldDB" id="Q5F4U9"/>
<dbReference type="FunCoup" id="Q5F4U9">
    <property type="interactions" value="18"/>
</dbReference>
<dbReference type="KEGG" id="cel:CELE_R09E12.1"/>
<dbReference type="InterPro" id="IPR019420">
    <property type="entry name" value="7TM_GPCR_serpentine_rcpt_Srbc"/>
</dbReference>
<feature type="transmembrane region" description="Helical" evidence="1">
    <location>
        <begin position="178"/>
        <end position="196"/>
    </location>
</feature>
<name>Q5F4U9_CAEEL</name>
<feature type="transmembrane region" description="Helical" evidence="1">
    <location>
        <begin position="6"/>
        <end position="33"/>
    </location>
</feature>
<feature type="transmembrane region" description="Helical" evidence="1">
    <location>
        <begin position="80"/>
        <end position="102"/>
    </location>
</feature>
<dbReference type="RefSeq" id="NP_503324.2">
    <property type="nucleotide sequence ID" value="NM_070923.4"/>
</dbReference>
<dbReference type="PANTHER" id="PTHR46418:SF1">
    <property type="entry name" value="G-PROTEIN COUPLED RECEPTORS FAMILY 1 PROFILE DOMAIN-CONTAINING PROTEIN-RELATED"/>
    <property type="match status" value="1"/>
</dbReference>
<dbReference type="GeneID" id="187745"/>
<feature type="transmembrane region" description="Helical" evidence="1">
    <location>
        <begin position="255"/>
        <end position="275"/>
    </location>
</feature>
<dbReference type="Proteomes" id="UP000001940">
    <property type="component" value="Chromosome V"/>
</dbReference>
<feature type="transmembrane region" description="Helical" evidence="1">
    <location>
        <begin position="217"/>
        <end position="235"/>
    </location>
</feature>
<evidence type="ECO:0000256" key="1">
    <source>
        <dbReference type="SAM" id="Phobius"/>
    </source>
</evidence>
<keyword evidence="1" id="KW-0812">Transmembrane</keyword>
<dbReference type="InParanoid" id="Q5F4U9"/>
<dbReference type="UCSC" id="R09E12.1">
    <property type="organism name" value="c. elegans"/>
</dbReference>
<sequence length="296" mass="33859">MFDVVTIVAFCALLFSVTTCSLNTYFVLFIFFIKKLKNKSEFSLIYGRFVLDSLYSLSTSAHLSYYFLRVLAPELAVKNLSFFIAWPNFVLGSIRSRLVLLITADRVLASCAPFFYHKNRPKISFIPVAIGYLAYSIFEQYIMFGICDMVIDIPIECNNFGCSVNSCYHNYWKWYEQIMQLCIGTLSVVLCFRLFVWNNCSTVASNKAISRATRISLLDSFMIFAFDFTPIFLMTHFPEVNFRSVGPLSAFCKNLGFVIEAVIIFRVLISNNAVLPASTSRTSRVFLATDFRPEHL</sequence>
<protein>
    <submittedName>
        <fullName evidence="2">Serpentine Receptor, class BC (Class B-like)</fullName>
    </submittedName>
</protein>
<feature type="transmembrane region" description="Helical" evidence="1">
    <location>
        <begin position="123"/>
        <end position="144"/>
    </location>
</feature>
<organism evidence="2 3">
    <name type="scientific">Caenorhabditis elegans</name>
    <dbReference type="NCBI Taxonomy" id="6239"/>
    <lineage>
        <taxon>Eukaryota</taxon>
        <taxon>Metazoa</taxon>
        <taxon>Ecdysozoa</taxon>
        <taxon>Nematoda</taxon>
        <taxon>Chromadorea</taxon>
        <taxon>Rhabditida</taxon>
        <taxon>Rhabditina</taxon>
        <taxon>Rhabditomorpha</taxon>
        <taxon>Rhabditoidea</taxon>
        <taxon>Rhabditidae</taxon>
        <taxon>Peloderinae</taxon>
        <taxon>Caenorhabditis</taxon>
    </lineage>
</organism>